<dbReference type="AlphaFoldDB" id="G0NE08"/>
<proteinExistence type="predicted"/>
<evidence type="ECO:0000313" key="1">
    <source>
        <dbReference type="EMBL" id="EGT58554.1"/>
    </source>
</evidence>
<dbReference type="HOGENOM" id="CLU_045032_0_0_1"/>
<dbReference type="EMBL" id="GL379870">
    <property type="protein sequence ID" value="EGT58554.1"/>
    <property type="molecule type" value="Genomic_DNA"/>
</dbReference>
<keyword evidence="2" id="KW-1185">Reference proteome</keyword>
<reference evidence="2" key="1">
    <citation type="submission" date="2011-07" db="EMBL/GenBank/DDBJ databases">
        <authorList>
            <consortium name="Caenorhabditis brenneri Sequencing and Analysis Consortium"/>
            <person name="Wilson R.K."/>
        </authorList>
    </citation>
    <scope>NUCLEOTIDE SEQUENCE [LARGE SCALE GENOMIC DNA]</scope>
    <source>
        <strain evidence="2">PB2801</strain>
    </source>
</reference>
<protein>
    <submittedName>
        <fullName evidence="1">Uncharacterized protein</fullName>
    </submittedName>
</protein>
<gene>
    <name evidence="1" type="ORF">CAEBREN_18621</name>
</gene>
<name>G0NE08_CAEBE</name>
<sequence length="335" mass="38795">MLALADYLESATLEASCMGHLANESSFPLKQQFQMAETYNSEKLMIQVCASIKDAYQLDEVVPEDLNSFCNTTKNIVMQRSFELLGIRRPPSPPLLENPDQVFERMINQIVDQVEVQHHHGEVLKDQVDLLFDHMITESHLGRRDKPGKEIICADPLIKELSDQLRNAGEQSERNFIQAQIQVLTFKHIYTRVRNEELGFHPTLCDFIIRDVPVKLRALSAILNSNERSQSRSHKVTLGNREIDEIYRTITTEAIRNNQVEPLRNANESAVWLQGIDELNNTFKTFADFTQHRTKRPRPHNQREVSNRASFRVINELIRNARDFYYTVPEENGQH</sequence>
<dbReference type="Proteomes" id="UP000008068">
    <property type="component" value="Unassembled WGS sequence"/>
</dbReference>
<dbReference type="InParanoid" id="G0NE08"/>
<accession>G0NE08</accession>
<organism evidence="2">
    <name type="scientific">Caenorhabditis brenneri</name>
    <name type="common">Nematode worm</name>
    <dbReference type="NCBI Taxonomy" id="135651"/>
    <lineage>
        <taxon>Eukaryota</taxon>
        <taxon>Metazoa</taxon>
        <taxon>Ecdysozoa</taxon>
        <taxon>Nematoda</taxon>
        <taxon>Chromadorea</taxon>
        <taxon>Rhabditida</taxon>
        <taxon>Rhabditina</taxon>
        <taxon>Rhabditomorpha</taxon>
        <taxon>Rhabditoidea</taxon>
        <taxon>Rhabditidae</taxon>
        <taxon>Peloderinae</taxon>
        <taxon>Caenorhabditis</taxon>
    </lineage>
</organism>
<evidence type="ECO:0000313" key="2">
    <source>
        <dbReference type="Proteomes" id="UP000008068"/>
    </source>
</evidence>